<dbReference type="HOGENOM" id="CLU_051638_7_2_5"/>
<dbReference type="KEGG" id="eli:ELI_12205"/>
<evidence type="ECO:0000256" key="2">
    <source>
        <dbReference type="ARBA" id="ARBA00022679"/>
    </source>
</evidence>
<keyword evidence="3" id="KW-1133">Transmembrane helix</keyword>
<keyword evidence="5" id="KW-1185">Reference proteome</keyword>
<evidence type="ECO:0008006" key="6">
    <source>
        <dbReference type="Google" id="ProtNLM"/>
    </source>
</evidence>
<evidence type="ECO:0000256" key="3">
    <source>
        <dbReference type="SAM" id="Phobius"/>
    </source>
</evidence>
<dbReference type="Gene3D" id="2.160.10.10">
    <property type="entry name" value="Hexapeptide repeat proteins"/>
    <property type="match status" value="1"/>
</dbReference>
<feature type="transmembrane region" description="Helical" evidence="3">
    <location>
        <begin position="28"/>
        <end position="47"/>
    </location>
</feature>
<dbReference type="SUPFAM" id="SSF51161">
    <property type="entry name" value="Trimeric LpxA-like enzymes"/>
    <property type="match status" value="1"/>
</dbReference>
<dbReference type="GO" id="GO:0008374">
    <property type="term" value="F:O-acyltransferase activity"/>
    <property type="evidence" value="ECO:0007669"/>
    <property type="project" value="TreeGrafter"/>
</dbReference>
<comment type="similarity">
    <text evidence="1">Belongs to the transferase hexapeptide repeat family.</text>
</comment>
<dbReference type="EMBL" id="CP000157">
    <property type="protein sequence ID" value="ABC64533.1"/>
    <property type="molecule type" value="Genomic_DNA"/>
</dbReference>
<organism evidence="4 5">
    <name type="scientific">Erythrobacter litoralis (strain HTCC2594)</name>
    <dbReference type="NCBI Taxonomy" id="314225"/>
    <lineage>
        <taxon>Bacteria</taxon>
        <taxon>Pseudomonadati</taxon>
        <taxon>Pseudomonadota</taxon>
        <taxon>Alphaproteobacteria</taxon>
        <taxon>Sphingomonadales</taxon>
        <taxon>Erythrobacteraceae</taxon>
        <taxon>Erythrobacter/Porphyrobacter group</taxon>
        <taxon>Erythrobacter</taxon>
    </lineage>
</organism>
<dbReference type="InterPro" id="IPR051159">
    <property type="entry name" value="Hexapeptide_acetyltransf"/>
</dbReference>
<protein>
    <recommendedName>
        <fullName evidence="6">Acetyltransferase</fullName>
    </recommendedName>
</protein>
<keyword evidence="3" id="KW-0472">Membrane</keyword>
<dbReference type="eggNOG" id="COG0110">
    <property type="taxonomic scope" value="Bacteria"/>
</dbReference>
<proteinExistence type="inferred from homology"/>
<dbReference type="CDD" id="cd05825">
    <property type="entry name" value="LbH_wcaF_like"/>
    <property type="match status" value="1"/>
</dbReference>
<name>Q2N708_ERYLH</name>
<dbReference type="AlphaFoldDB" id="Q2N708"/>
<dbReference type="PANTHER" id="PTHR23416">
    <property type="entry name" value="SIALIC ACID SYNTHASE-RELATED"/>
    <property type="match status" value="1"/>
</dbReference>
<dbReference type="PANTHER" id="PTHR23416:SF23">
    <property type="entry name" value="ACETYLTRANSFERASE C18B11.09C-RELATED"/>
    <property type="match status" value="1"/>
</dbReference>
<keyword evidence="3" id="KW-0812">Transmembrane</keyword>
<dbReference type="Proteomes" id="UP000008808">
    <property type="component" value="Chromosome"/>
</dbReference>
<evidence type="ECO:0000313" key="4">
    <source>
        <dbReference type="EMBL" id="ABC64533.1"/>
    </source>
</evidence>
<evidence type="ECO:0000313" key="5">
    <source>
        <dbReference type="Proteomes" id="UP000008808"/>
    </source>
</evidence>
<accession>Q2N708</accession>
<gene>
    <name evidence="4" type="ordered locus">ELI_12205</name>
</gene>
<dbReference type="GO" id="GO:0005829">
    <property type="term" value="C:cytosol"/>
    <property type="evidence" value="ECO:0007669"/>
    <property type="project" value="TreeGrafter"/>
</dbReference>
<dbReference type="STRING" id="314225.ELI_12205"/>
<evidence type="ECO:0000256" key="1">
    <source>
        <dbReference type="ARBA" id="ARBA00007274"/>
    </source>
</evidence>
<keyword evidence="2" id="KW-0808">Transferase</keyword>
<sequence length="191" mass="20593">MTEPLDAEARDTLGGGPSFSVANRLERALFAVCWTLFAWVLPPPLGWGWRRFLLRLFGARIEAKAKVYPSAKIWLPRHLRMAAGSTLGPSANCYNMAPISLGAGAIVSQRAFLCAGDHDFRNPSFQLVARPIVLEPQSWVAAEAFVGPGVTLAEGSVLAARGVAAKDLPAWTIWGGNPAAQIGTRDRRATR</sequence>
<dbReference type="InterPro" id="IPR011004">
    <property type="entry name" value="Trimer_LpxA-like_sf"/>
</dbReference>
<dbReference type="RefSeq" id="WP_011415355.1">
    <property type="nucleotide sequence ID" value="NC_007722.1"/>
</dbReference>
<reference evidence="5" key="1">
    <citation type="journal article" date="2009" name="J. Bacteriol.">
        <title>Complete genome sequence of Erythrobacter litoralis HTCC2594.</title>
        <authorList>
            <person name="Oh H.M."/>
            <person name="Giovannoni S.J."/>
            <person name="Ferriera S."/>
            <person name="Johnson J."/>
            <person name="Cho J.C."/>
        </authorList>
    </citation>
    <scope>NUCLEOTIDE SEQUENCE [LARGE SCALE GENOMIC DNA]</scope>
    <source>
        <strain evidence="5">HTCC2594</strain>
    </source>
</reference>